<evidence type="ECO:0000313" key="3">
    <source>
        <dbReference type="Proteomes" id="UP000471166"/>
    </source>
</evidence>
<name>A0A6P1CV78_9NOCA</name>
<evidence type="ECO:0000313" key="2">
    <source>
        <dbReference type="EMBL" id="NEW35692.1"/>
    </source>
</evidence>
<evidence type="ECO:0000256" key="1">
    <source>
        <dbReference type="SAM" id="SignalP"/>
    </source>
</evidence>
<reference evidence="2 3" key="1">
    <citation type="submission" date="2020-01" db="EMBL/GenBank/DDBJ databases">
        <title>Genetics and antimicrobial susceptibilities of Nocardia species isolated from the soil; a comparison with species isolated from humans.</title>
        <authorList>
            <person name="Carrasco G."/>
            <person name="Monzon S."/>
            <person name="Sansegundo M."/>
            <person name="Garcia E."/>
            <person name="Garrido N."/>
            <person name="Medina M.J."/>
            <person name="Villalon P."/>
            <person name="Ramirez-Arocha A.C."/>
            <person name="Jimenez P."/>
            <person name="Cuesta I."/>
            <person name="Valdezate S."/>
        </authorList>
    </citation>
    <scope>NUCLEOTIDE SEQUENCE [LARGE SCALE GENOMIC DNA]</scope>
    <source>
        <strain evidence="2 3">CNM20110626</strain>
    </source>
</reference>
<comment type="caution">
    <text evidence="2">The sequence shown here is derived from an EMBL/GenBank/DDBJ whole genome shotgun (WGS) entry which is preliminary data.</text>
</comment>
<dbReference type="AlphaFoldDB" id="A0A6P1CV78"/>
<sequence length="68" mass="6996">MARRKITTATALVATGLALTTAFATTAGARPIGPFDVGGAIEVKYDQAGGYCLVKQRWVGNPGAGLWS</sequence>
<dbReference type="EMBL" id="JAAGVB010000051">
    <property type="protein sequence ID" value="NEW35692.1"/>
    <property type="molecule type" value="Genomic_DNA"/>
</dbReference>
<proteinExistence type="predicted"/>
<dbReference type="RefSeq" id="WP_163846986.1">
    <property type="nucleotide sequence ID" value="NZ_JAAGVB010000051.1"/>
</dbReference>
<gene>
    <name evidence="2" type="ORF">GV791_24445</name>
</gene>
<keyword evidence="1" id="KW-0732">Signal</keyword>
<accession>A0A6P1CV78</accession>
<feature type="signal peptide" evidence="1">
    <location>
        <begin position="1"/>
        <end position="24"/>
    </location>
</feature>
<feature type="chain" id="PRO_5038371310" evidence="1">
    <location>
        <begin position="25"/>
        <end position="68"/>
    </location>
</feature>
<protein>
    <submittedName>
        <fullName evidence="2">Uncharacterized protein</fullName>
    </submittedName>
</protein>
<dbReference type="Proteomes" id="UP000471166">
    <property type="component" value="Unassembled WGS sequence"/>
</dbReference>
<organism evidence="2 3">
    <name type="scientific">Nocardia cyriacigeorgica</name>
    <dbReference type="NCBI Taxonomy" id="135487"/>
    <lineage>
        <taxon>Bacteria</taxon>
        <taxon>Bacillati</taxon>
        <taxon>Actinomycetota</taxon>
        <taxon>Actinomycetes</taxon>
        <taxon>Mycobacteriales</taxon>
        <taxon>Nocardiaceae</taxon>
        <taxon>Nocardia</taxon>
    </lineage>
</organism>